<organism evidence="2">
    <name type="scientific">Oryza sativa subsp. japonica</name>
    <name type="common">Rice</name>
    <dbReference type="NCBI Taxonomy" id="39947"/>
    <lineage>
        <taxon>Eukaryota</taxon>
        <taxon>Viridiplantae</taxon>
        <taxon>Streptophyta</taxon>
        <taxon>Embryophyta</taxon>
        <taxon>Tracheophyta</taxon>
        <taxon>Spermatophyta</taxon>
        <taxon>Magnoliopsida</taxon>
        <taxon>Liliopsida</taxon>
        <taxon>Poales</taxon>
        <taxon>Poaceae</taxon>
        <taxon>BOP clade</taxon>
        <taxon>Oryzoideae</taxon>
        <taxon>Oryzeae</taxon>
        <taxon>Oryzinae</taxon>
        <taxon>Oryza</taxon>
        <taxon>Oryza sativa</taxon>
    </lineage>
</organism>
<sequence>MARELCVSSELIWTTKTPSKVRFFLWLAAKGHCSTADNLEKKGWPHEEHCVLCQREDESCSHLLLTCDYTQRVWLLMKKWIGISFPVSGHEEENLTDWWTNARRFFRTGYRDIFDSVVALICWSLWKERNVRIFEQKVRTPEQLVEDIKEEILVWKTAGVIQPCNNDHL</sequence>
<name>B9F228_ORYSJ</name>
<dbReference type="AlphaFoldDB" id="B9F228"/>
<dbReference type="Pfam" id="PF13966">
    <property type="entry name" value="zf-RVT"/>
    <property type="match status" value="1"/>
</dbReference>
<dbReference type="PANTHER" id="PTHR47746:SF90">
    <property type="entry name" value="OS02G0155201 PROTEIN"/>
    <property type="match status" value="1"/>
</dbReference>
<reference evidence="2" key="1">
    <citation type="journal article" date="2005" name="PLoS Biol.">
        <title>The genomes of Oryza sativa: a history of duplications.</title>
        <authorList>
            <person name="Yu J."/>
            <person name="Wang J."/>
            <person name="Lin W."/>
            <person name="Li S."/>
            <person name="Li H."/>
            <person name="Zhou J."/>
            <person name="Ni P."/>
            <person name="Dong W."/>
            <person name="Hu S."/>
            <person name="Zeng C."/>
            <person name="Zhang J."/>
            <person name="Zhang Y."/>
            <person name="Li R."/>
            <person name="Xu Z."/>
            <person name="Li S."/>
            <person name="Li X."/>
            <person name="Zheng H."/>
            <person name="Cong L."/>
            <person name="Lin L."/>
            <person name="Yin J."/>
            <person name="Geng J."/>
            <person name="Li G."/>
            <person name="Shi J."/>
            <person name="Liu J."/>
            <person name="Lv H."/>
            <person name="Li J."/>
            <person name="Wang J."/>
            <person name="Deng Y."/>
            <person name="Ran L."/>
            <person name="Shi X."/>
            <person name="Wang X."/>
            <person name="Wu Q."/>
            <person name="Li C."/>
            <person name="Ren X."/>
            <person name="Wang J."/>
            <person name="Wang X."/>
            <person name="Li D."/>
            <person name="Liu D."/>
            <person name="Zhang X."/>
            <person name="Ji Z."/>
            <person name="Zhao W."/>
            <person name="Sun Y."/>
            <person name="Zhang Z."/>
            <person name="Bao J."/>
            <person name="Han Y."/>
            <person name="Dong L."/>
            <person name="Ji J."/>
            <person name="Chen P."/>
            <person name="Wu S."/>
            <person name="Liu J."/>
            <person name="Xiao Y."/>
            <person name="Bu D."/>
            <person name="Tan J."/>
            <person name="Yang L."/>
            <person name="Ye C."/>
            <person name="Zhang J."/>
            <person name="Xu J."/>
            <person name="Zhou Y."/>
            <person name="Yu Y."/>
            <person name="Zhang B."/>
            <person name="Zhuang S."/>
            <person name="Wei H."/>
            <person name="Liu B."/>
            <person name="Lei M."/>
            <person name="Yu H."/>
            <person name="Li Y."/>
            <person name="Xu H."/>
            <person name="Wei S."/>
            <person name="He X."/>
            <person name="Fang L."/>
            <person name="Zhang Z."/>
            <person name="Zhang Y."/>
            <person name="Huang X."/>
            <person name="Su Z."/>
            <person name="Tong W."/>
            <person name="Li J."/>
            <person name="Tong Z."/>
            <person name="Li S."/>
            <person name="Ye J."/>
            <person name="Wang L."/>
            <person name="Fang L."/>
            <person name="Lei T."/>
            <person name="Chen C."/>
            <person name="Chen H."/>
            <person name="Xu Z."/>
            <person name="Li H."/>
            <person name="Huang H."/>
            <person name="Zhang F."/>
            <person name="Xu H."/>
            <person name="Li N."/>
            <person name="Zhao C."/>
            <person name="Li S."/>
            <person name="Dong L."/>
            <person name="Huang Y."/>
            <person name="Li L."/>
            <person name="Xi Y."/>
            <person name="Qi Q."/>
            <person name="Li W."/>
            <person name="Zhang B."/>
            <person name="Hu W."/>
            <person name="Zhang Y."/>
            <person name="Tian X."/>
            <person name="Jiao Y."/>
            <person name="Liang X."/>
            <person name="Jin J."/>
            <person name="Gao L."/>
            <person name="Zheng W."/>
            <person name="Hao B."/>
            <person name="Liu S."/>
            <person name="Wang W."/>
            <person name="Yuan L."/>
            <person name="Cao M."/>
            <person name="McDermott J."/>
            <person name="Samudrala R."/>
            <person name="Wang J."/>
            <person name="Wong G.K."/>
            <person name="Yang H."/>
        </authorList>
    </citation>
    <scope>NUCLEOTIDE SEQUENCE [LARGE SCALE GENOMIC DNA]</scope>
</reference>
<dbReference type="Proteomes" id="UP000007752">
    <property type="component" value="Chromosome 2"/>
</dbReference>
<proteinExistence type="predicted"/>
<feature type="domain" description="Reverse transcriptase zinc-binding" evidence="1">
    <location>
        <begin position="9"/>
        <end position="74"/>
    </location>
</feature>
<accession>B9F228</accession>
<evidence type="ECO:0000259" key="1">
    <source>
        <dbReference type="Pfam" id="PF13966"/>
    </source>
</evidence>
<dbReference type="EMBL" id="CM000139">
    <property type="protein sequence ID" value="EEE56168.1"/>
    <property type="molecule type" value="Genomic_DNA"/>
</dbReference>
<evidence type="ECO:0000313" key="2">
    <source>
        <dbReference type="EMBL" id="EEE56168.1"/>
    </source>
</evidence>
<dbReference type="PANTHER" id="PTHR47746">
    <property type="entry name" value="ZF-RVT DOMAIN-CONTAINING PROTEIN"/>
    <property type="match status" value="1"/>
</dbReference>
<dbReference type="InterPro" id="IPR026960">
    <property type="entry name" value="RVT-Znf"/>
</dbReference>
<protein>
    <recommendedName>
        <fullName evidence="1">Reverse transcriptase zinc-binding domain-containing protein</fullName>
    </recommendedName>
</protein>
<reference evidence="2" key="2">
    <citation type="submission" date="2008-12" db="EMBL/GenBank/DDBJ databases">
        <title>Improved gene annotation of the rice (Oryza sativa) genomes.</title>
        <authorList>
            <person name="Wang J."/>
            <person name="Li R."/>
            <person name="Fan W."/>
            <person name="Huang Q."/>
            <person name="Zhang J."/>
            <person name="Zhou Y."/>
            <person name="Hu Y."/>
            <person name="Zi S."/>
            <person name="Li J."/>
            <person name="Ni P."/>
            <person name="Zheng H."/>
            <person name="Zhang Y."/>
            <person name="Zhao M."/>
            <person name="Hao Q."/>
            <person name="McDermott J."/>
            <person name="Samudrala R."/>
            <person name="Kristiansen K."/>
            <person name="Wong G.K.-S."/>
        </authorList>
    </citation>
    <scope>NUCLEOTIDE SEQUENCE</scope>
</reference>
<gene>
    <name evidence="2" type="ORF">OsJ_05086</name>
</gene>